<feature type="chain" id="PRO_5046066562" evidence="1">
    <location>
        <begin position="18"/>
        <end position="93"/>
    </location>
</feature>
<name>A0ABN7NDC0_TIMPD</name>
<protein>
    <submittedName>
        <fullName evidence="2">Uncharacterized protein</fullName>
    </submittedName>
</protein>
<keyword evidence="1" id="KW-0732">Signal</keyword>
<organism evidence="2 3">
    <name type="scientific">Timema podura</name>
    <name type="common">Walking stick</name>
    <dbReference type="NCBI Taxonomy" id="61482"/>
    <lineage>
        <taxon>Eukaryota</taxon>
        <taxon>Metazoa</taxon>
        <taxon>Ecdysozoa</taxon>
        <taxon>Arthropoda</taxon>
        <taxon>Hexapoda</taxon>
        <taxon>Insecta</taxon>
        <taxon>Pterygota</taxon>
        <taxon>Neoptera</taxon>
        <taxon>Polyneoptera</taxon>
        <taxon>Phasmatodea</taxon>
        <taxon>Timematodea</taxon>
        <taxon>Timematoidea</taxon>
        <taxon>Timematidae</taxon>
        <taxon>Timema</taxon>
    </lineage>
</organism>
<keyword evidence="3" id="KW-1185">Reference proteome</keyword>
<evidence type="ECO:0000256" key="1">
    <source>
        <dbReference type="SAM" id="SignalP"/>
    </source>
</evidence>
<feature type="signal peptide" evidence="1">
    <location>
        <begin position="1"/>
        <end position="17"/>
    </location>
</feature>
<sequence>MLIWLCCVVSEVVTLLGLLPLRCMLPTSRNSGGNNMNNNGGIQVGIADDQAKDFDFEKTEMKYDSTGMFHWGPARNLEECILVSSGTILISEA</sequence>
<proteinExistence type="predicted"/>
<accession>A0ABN7NDC0</accession>
<gene>
    <name evidence="2" type="ORF">TPAB3V08_LOCUS885</name>
</gene>
<reference evidence="2" key="1">
    <citation type="submission" date="2021-03" db="EMBL/GenBank/DDBJ databases">
        <authorList>
            <person name="Tran Van P."/>
        </authorList>
    </citation>
    <scope>NUCLEOTIDE SEQUENCE</scope>
</reference>
<comment type="caution">
    <text evidence="2">The sequence shown here is derived from an EMBL/GenBank/DDBJ whole genome shotgun (WGS) entry which is preliminary data.</text>
</comment>
<dbReference type="EMBL" id="CAJPIN010000726">
    <property type="protein sequence ID" value="CAG2053841.1"/>
    <property type="molecule type" value="Genomic_DNA"/>
</dbReference>
<dbReference type="Proteomes" id="UP001153148">
    <property type="component" value="Unassembled WGS sequence"/>
</dbReference>
<evidence type="ECO:0000313" key="2">
    <source>
        <dbReference type="EMBL" id="CAG2053841.1"/>
    </source>
</evidence>
<evidence type="ECO:0000313" key="3">
    <source>
        <dbReference type="Proteomes" id="UP001153148"/>
    </source>
</evidence>